<keyword evidence="2" id="KW-1185">Reference proteome</keyword>
<sequence>MNKEQIIKKQLVFHKRGKAGCAFSSIAARKPDNYEWEHKILCSYTTKEIDEAIEYYIQKEEISTVSLVFPTVRTVYDLCSLIQTLENCKNIITIKTEYQDFQCFGFRVKVEDKLSWVTGFGSFSFFPKTRQTPFTEIAFRVKQKPQYEWEMKESPAETLHLAHMNMLDMEEDTFKNIWQHSLNNTEKILGHKPDFISAAKTTFSIPKTI</sequence>
<evidence type="ECO:0000313" key="1">
    <source>
        <dbReference type="EMBL" id="GGX03935.1"/>
    </source>
</evidence>
<gene>
    <name evidence="1" type="ORF">GCM10007384_02130</name>
</gene>
<dbReference type="RefSeq" id="WP_027411164.1">
    <property type="nucleotide sequence ID" value="NZ_BMWS01000001.1"/>
</dbReference>
<dbReference type="EMBL" id="BMWS01000001">
    <property type="protein sequence ID" value="GGX03935.1"/>
    <property type="molecule type" value="Genomic_DNA"/>
</dbReference>
<dbReference type="Proteomes" id="UP000601108">
    <property type="component" value="Unassembled WGS sequence"/>
</dbReference>
<proteinExistence type="predicted"/>
<reference evidence="1 2" key="1">
    <citation type="journal article" date="2014" name="Int. J. Syst. Evol. Microbiol.">
        <title>Complete genome sequence of Corynebacterium casei LMG S-19264T (=DSM 44701T), isolated from a smear-ripened cheese.</title>
        <authorList>
            <consortium name="US DOE Joint Genome Institute (JGI-PGF)"/>
            <person name="Walter F."/>
            <person name="Albersmeier A."/>
            <person name="Kalinowski J."/>
            <person name="Ruckert C."/>
        </authorList>
    </citation>
    <scope>NUCLEOTIDE SEQUENCE [LARGE SCALE GENOMIC DNA]</scope>
    <source>
        <strain evidence="1 2">KCTC 12285</strain>
    </source>
</reference>
<evidence type="ECO:0000313" key="2">
    <source>
        <dbReference type="Proteomes" id="UP000601108"/>
    </source>
</evidence>
<accession>A0A918JSN9</accession>
<dbReference type="AlphaFoldDB" id="A0A918JSN9"/>
<comment type="caution">
    <text evidence="1">The sequence shown here is derived from an EMBL/GenBank/DDBJ whole genome shotgun (WGS) entry which is preliminary data.</text>
</comment>
<name>A0A918JSN9_9FLAO</name>
<protein>
    <submittedName>
        <fullName evidence="1">Uncharacterized protein</fullName>
    </submittedName>
</protein>
<organism evidence="1 2">
    <name type="scientific">Aquimarina muelleri</name>
    <dbReference type="NCBI Taxonomy" id="279356"/>
    <lineage>
        <taxon>Bacteria</taxon>
        <taxon>Pseudomonadati</taxon>
        <taxon>Bacteroidota</taxon>
        <taxon>Flavobacteriia</taxon>
        <taxon>Flavobacteriales</taxon>
        <taxon>Flavobacteriaceae</taxon>
        <taxon>Aquimarina</taxon>
    </lineage>
</organism>